<reference evidence="7" key="1">
    <citation type="submission" date="2025-08" db="UniProtKB">
        <authorList>
            <consortium name="RefSeq"/>
        </authorList>
    </citation>
    <scope>IDENTIFICATION</scope>
    <source>
        <tissue evidence="7">Whole sample</tissue>
    </source>
</reference>
<feature type="domain" description="DUF7044" evidence="5">
    <location>
        <begin position="22"/>
        <end position="133"/>
    </location>
</feature>
<sequence>MAALQNARIFLLFFLPVIVWGRCNIPDYFHGDWYSRESGKDIRTLVNADKWDSNEDDSELNCEDIFIHSNPGLQQDGNNVTMLMVKSGGSNINTCYMCVDVLWRTPNILQYRKEDCITAMSGSKISLNDSCKSMNPWYGLPSTDVTYTMFKQSIEKINCVTTFEGVYQFSYEVDQGGGGICNHPDSQIKACQEPGSSYVDNEVFLMTYRKCLDVSTSKNEQVRYQCMGSWFAVRSGIGYTYAAIADTVEQDTREKFKCLMTLKNQKDANNQIRWVMSRFPDCTSLSGVYRGPLKLVLTRIAPPTQYMIPRCNLPRDIAGKWFTQGPEFKSDVAVNETHIHYHTGLNEFEFQDAFYSCQQTLGTRYLMTKVLVGKCEVDFVCMDIVPRHHSIVRYRIGKPARRLSALELQDPNYLEIVFRDACSWMSFTFNRDIIDWKYEVLIQNPPTPYPCPVGGRYNFVQHADKENEKYQTRIRGVTQKPRVQVDCRIVVSEMKSCSNDLTKIFVDAEYCETVDYRGRPIGEYDVSDHELTCVGFWMEDYKSYLVTWDEEDAISSFRCWVYERASWTTLHMSRAQNARCNKKQEAQDYQMAGTGLMLEMIENERLFDNCPQRFDSGVNPYKLPNTIWVLNTAGSVGANCWILSLALMAISLLLLR</sequence>
<dbReference type="Proteomes" id="UP000694844">
    <property type="component" value="Chromosome 5"/>
</dbReference>
<protein>
    <submittedName>
        <fullName evidence="7">Uncharacterized protein LOC111135473</fullName>
    </submittedName>
</protein>
<keyword evidence="6" id="KW-1185">Reference proteome</keyword>
<dbReference type="InterPro" id="IPR055470">
    <property type="entry name" value="DUF7042"/>
</dbReference>
<dbReference type="KEGG" id="cvn:111135473"/>
<dbReference type="InterPro" id="IPR055472">
    <property type="entry name" value="DUF7044"/>
</dbReference>
<evidence type="ECO:0000259" key="4">
    <source>
        <dbReference type="Pfam" id="PF23070"/>
    </source>
</evidence>
<dbReference type="OrthoDB" id="9982946at2759"/>
<dbReference type="Pfam" id="PF23069">
    <property type="entry name" value="DUF7042"/>
    <property type="match status" value="2"/>
</dbReference>
<keyword evidence="1" id="KW-0472">Membrane</keyword>
<name>A0A8B8EMY5_CRAVI</name>
<keyword evidence="2" id="KW-0732">Signal</keyword>
<dbReference type="GO" id="GO:0042060">
    <property type="term" value="P:wound healing"/>
    <property type="evidence" value="ECO:0007669"/>
    <property type="project" value="TreeGrafter"/>
</dbReference>
<dbReference type="AlphaFoldDB" id="A0A8B8EMY5"/>
<feature type="transmembrane region" description="Helical" evidence="1">
    <location>
        <begin position="628"/>
        <end position="655"/>
    </location>
</feature>
<evidence type="ECO:0000313" key="7">
    <source>
        <dbReference type="RefSeq" id="XP_022341286.1"/>
    </source>
</evidence>
<dbReference type="PANTHER" id="PTHR22255">
    <property type="entry name" value="LP06548P"/>
    <property type="match status" value="1"/>
</dbReference>
<dbReference type="PANTHER" id="PTHR22255:SF1">
    <property type="entry name" value="LD32918P"/>
    <property type="match status" value="1"/>
</dbReference>
<accession>A0A8B8EMY5</accession>
<gene>
    <name evidence="7" type="primary">LOC111135473</name>
</gene>
<evidence type="ECO:0000256" key="2">
    <source>
        <dbReference type="SAM" id="SignalP"/>
    </source>
</evidence>
<feature type="domain" description="DUF7042" evidence="3">
    <location>
        <begin position="448"/>
        <end position="587"/>
    </location>
</feature>
<feature type="chain" id="PRO_5034387140" evidence="2">
    <location>
        <begin position="22"/>
        <end position="656"/>
    </location>
</feature>
<evidence type="ECO:0000313" key="6">
    <source>
        <dbReference type="Proteomes" id="UP000694844"/>
    </source>
</evidence>
<evidence type="ECO:0000259" key="3">
    <source>
        <dbReference type="Pfam" id="PF23069"/>
    </source>
</evidence>
<dbReference type="Pfam" id="PF23070">
    <property type="entry name" value="DUF7043"/>
    <property type="match status" value="1"/>
</dbReference>
<feature type="domain" description="DUF7042" evidence="3">
    <location>
        <begin position="158"/>
        <end position="297"/>
    </location>
</feature>
<dbReference type="GeneID" id="111135473"/>
<feature type="signal peptide" evidence="2">
    <location>
        <begin position="1"/>
        <end position="21"/>
    </location>
</feature>
<feature type="domain" description="DUF7043" evidence="4">
    <location>
        <begin position="309"/>
        <end position="402"/>
    </location>
</feature>
<dbReference type="InterPro" id="IPR055471">
    <property type="entry name" value="DUF7043"/>
</dbReference>
<evidence type="ECO:0000259" key="5">
    <source>
        <dbReference type="Pfam" id="PF23071"/>
    </source>
</evidence>
<dbReference type="Pfam" id="PF23071">
    <property type="entry name" value="DUF7044"/>
    <property type="match status" value="1"/>
</dbReference>
<organism evidence="6 7">
    <name type="scientific">Crassostrea virginica</name>
    <name type="common">Eastern oyster</name>
    <dbReference type="NCBI Taxonomy" id="6565"/>
    <lineage>
        <taxon>Eukaryota</taxon>
        <taxon>Metazoa</taxon>
        <taxon>Spiralia</taxon>
        <taxon>Lophotrochozoa</taxon>
        <taxon>Mollusca</taxon>
        <taxon>Bivalvia</taxon>
        <taxon>Autobranchia</taxon>
        <taxon>Pteriomorphia</taxon>
        <taxon>Ostreida</taxon>
        <taxon>Ostreoidea</taxon>
        <taxon>Ostreidae</taxon>
        <taxon>Crassostrea</taxon>
    </lineage>
</organism>
<evidence type="ECO:0000256" key="1">
    <source>
        <dbReference type="SAM" id="Phobius"/>
    </source>
</evidence>
<proteinExistence type="predicted"/>
<keyword evidence="1" id="KW-1133">Transmembrane helix</keyword>
<dbReference type="RefSeq" id="XP_022341286.1">
    <property type="nucleotide sequence ID" value="XM_022485578.1"/>
</dbReference>
<keyword evidence="1" id="KW-0812">Transmembrane</keyword>